<evidence type="ECO:0000256" key="6">
    <source>
        <dbReference type="ARBA" id="ARBA00012180"/>
    </source>
</evidence>
<dbReference type="InterPro" id="IPR024568">
    <property type="entry name" value="RNase_HIII_N"/>
</dbReference>
<dbReference type="PROSITE" id="PS51975">
    <property type="entry name" value="RNASE_H_2"/>
    <property type="match status" value="1"/>
</dbReference>
<keyword evidence="13 14" id="KW-0460">Magnesium</keyword>
<dbReference type="GO" id="GO:0003723">
    <property type="term" value="F:RNA binding"/>
    <property type="evidence" value="ECO:0007669"/>
    <property type="project" value="UniProtKB-UniRule"/>
</dbReference>
<dbReference type="PANTHER" id="PTHR10954:SF23">
    <property type="entry name" value="RIBONUCLEASE"/>
    <property type="match status" value="1"/>
</dbReference>
<sequence>MSTITLILTDEQINQIKTTFRSEIQSKTPPYALFQCKLEGCVLTVYTSKKAVFQGNDAEVYASAFKKVEAFTTQAGSDEVGTGDYFGPICVCACVVTSENKEALANYAIQDSKVIKDEYIQEIAPKIMKILDYSLCILDNHKYNQVQKTNNMNQIKAKLHNQAYVNLSKKMTLPSKIIIDQFTPEKNYYNYIKDEPTIIRGIHFETKAENKYLAVACASVIARYAFLDCLKKYEEHYHMSFQKGAGDLVDQNAARFVKEYGFDELRNVAKLHFKNTEKLKEYL</sequence>
<dbReference type="RefSeq" id="WP_078712808.1">
    <property type="nucleotide sequence ID" value="NZ_FUWY01000009.1"/>
</dbReference>
<comment type="function">
    <text evidence="3 14">Endonuclease that specifically degrades the RNA of RNA-DNA hybrids.</text>
</comment>
<feature type="binding site" evidence="14 15">
    <location>
        <position position="78"/>
    </location>
    <ligand>
        <name>a divalent metal cation</name>
        <dbReference type="ChEBI" id="CHEBI:60240"/>
    </ligand>
</feature>
<dbReference type="Gene3D" id="3.30.310.10">
    <property type="entry name" value="TATA-Binding Protein"/>
    <property type="match status" value="1"/>
</dbReference>
<dbReference type="NCBIfam" id="TIGR00716">
    <property type="entry name" value="rnhC"/>
    <property type="match status" value="1"/>
</dbReference>
<proteinExistence type="inferred from homology"/>
<dbReference type="InterPro" id="IPR004641">
    <property type="entry name" value="RNase_HIII"/>
</dbReference>
<evidence type="ECO:0000256" key="14">
    <source>
        <dbReference type="HAMAP-Rule" id="MF_00053"/>
    </source>
</evidence>
<evidence type="ECO:0000256" key="15">
    <source>
        <dbReference type="PROSITE-ProRule" id="PRU01319"/>
    </source>
</evidence>
<dbReference type="Gene3D" id="3.30.420.10">
    <property type="entry name" value="Ribonuclease H-like superfamily/Ribonuclease H"/>
    <property type="match status" value="1"/>
</dbReference>
<keyword evidence="11 14" id="KW-0255">Endonuclease</keyword>
<evidence type="ECO:0000256" key="7">
    <source>
        <dbReference type="ARBA" id="ARBA00021407"/>
    </source>
</evidence>
<dbReference type="GO" id="GO:0000287">
    <property type="term" value="F:magnesium ion binding"/>
    <property type="evidence" value="ECO:0007669"/>
    <property type="project" value="UniProtKB-UniRule"/>
</dbReference>
<dbReference type="Pfam" id="PF01351">
    <property type="entry name" value="RNase_HII"/>
    <property type="match status" value="1"/>
</dbReference>
<dbReference type="STRING" id="118967.SAMN02745191_2427"/>
<accession>A0A1T4QDV0</accession>
<organism evidence="17 18">
    <name type="scientific">Anaerorhabdus furcosa</name>
    <dbReference type="NCBI Taxonomy" id="118967"/>
    <lineage>
        <taxon>Bacteria</taxon>
        <taxon>Bacillati</taxon>
        <taxon>Bacillota</taxon>
        <taxon>Erysipelotrichia</taxon>
        <taxon>Erysipelotrichales</taxon>
        <taxon>Erysipelotrichaceae</taxon>
        <taxon>Anaerorhabdus</taxon>
    </lineage>
</organism>
<dbReference type="FunFam" id="3.30.420.10:FF:000047">
    <property type="entry name" value="Ribonuclease HIII"/>
    <property type="match status" value="1"/>
</dbReference>
<dbReference type="GO" id="GO:0004523">
    <property type="term" value="F:RNA-DNA hybrid ribonuclease activity"/>
    <property type="evidence" value="ECO:0007669"/>
    <property type="project" value="UniProtKB-UniRule"/>
</dbReference>
<feature type="binding site" evidence="14 15">
    <location>
        <position position="79"/>
    </location>
    <ligand>
        <name>a divalent metal cation</name>
        <dbReference type="ChEBI" id="CHEBI:60240"/>
    </ligand>
</feature>
<evidence type="ECO:0000256" key="9">
    <source>
        <dbReference type="ARBA" id="ARBA00022722"/>
    </source>
</evidence>
<gene>
    <name evidence="14" type="primary">rnhC</name>
    <name evidence="17" type="ORF">SAMN02745191_2427</name>
</gene>
<evidence type="ECO:0000256" key="3">
    <source>
        <dbReference type="ARBA" id="ARBA00004065"/>
    </source>
</evidence>
<dbReference type="InterPro" id="IPR012295">
    <property type="entry name" value="TBP_dom_sf"/>
</dbReference>
<feature type="domain" description="RNase H type-2" evidence="16">
    <location>
        <begin position="72"/>
        <end position="283"/>
    </location>
</feature>
<dbReference type="HAMAP" id="MF_00053">
    <property type="entry name" value="RNase_HIII"/>
    <property type="match status" value="1"/>
</dbReference>
<reference evidence="18" key="1">
    <citation type="submission" date="2017-02" db="EMBL/GenBank/DDBJ databases">
        <authorList>
            <person name="Varghese N."/>
            <person name="Submissions S."/>
        </authorList>
    </citation>
    <scope>NUCLEOTIDE SEQUENCE [LARGE SCALE GENOMIC DNA]</scope>
    <source>
        <strain evidence="18">ATCC 25662</strain>
    </source>
</reference>
<dbReference type="CDD" id="cd06590">
    <property type="entry name" value="RNase_HII_bacteria_HIII_like"/>
    <property type="match status" value="1"/>
</dbReference>
<keyword evidence="8 14" id="KW-0963">Cytoplasm</keyword>
<dbReference type="Pfam" id="PF11858">
    <property type="entry name" value="DUF3378"/>
    <property type="match status" value="1"/>
</dbReference>
<evidence type="ECO:0000256" key="4">
    <source>
        <dbReference type="ARBA" id="ARBA00004496"/>
    </source>
</evidence>
<evidence type="ECO:0000256" key="8">
    <source>
        <dbReference type="ARBA" id="ARBA00022490"/>
    </source>
</evidence>
<comment type="cofactor">
    <cofactor evidence="14 15">
        <name>Mn(2+)</name>
        <dbReference type="ChEBI" id="CHEBI:29035"/>
    </cofactor>
    <cofactor evidence="14 15">
        <name>Mg(2+)</name>
        <dbReference type="ChEBI" id="CHEBI:18420"/>
    </cofactor>
    <text evidence="14 15">Manganese or magnesium. Binds 1 divalent metal ion per monomer in the absence of substrate. May bind a second metal ion after substrate binding.</text>
</comment>
<dbReference type="PANTHER" id="PTHR10954">
    <property type="entry name" value="RIBONUCLEASE H2 SUBUNIT A"/>
    <property type="match status" value="1"/>
</dbReference>
<comment type="catalytic activity">
    <reaction evidence="1 14 15">
        <text>Endonucleolytic cleavage to 5'-phosphomonoester.</text>
        <dbReference type="EC" id="3.1.26.4"/>
    </reaction>
</comment>
<evidence type="ECO:0000256" key="13">
    <source>
        <dbReference type="ARBA" id="ARBA00022842"/>
    </source>
</evidence>
<dbReference type="GO" id="GO:0032299">
    <property type="term" value="C:ribonuclease H2 complex"/>
    <property type="evidence" value="ECO:0007669"/>
    <property type="project" value="TreeGrafter"/>
</dbReference>
<dbReference type="SUPFAM" id="SSF53098">
    <property type="entry name" value="Ribonuclease H-like"/>
    <property type="match status" value="1"/>
</dbReference>
<keyword evidence="10 14" id="KW-0479">Metal-binding</keyword>
<dbReference type="PIRSF" id="PIRSF037748">
    <property type="entry name" value="RnhC"/>
    <property type="match status" value="1"/>
</dbReference>
<evidence type="ECO:0000256" key="5">
    <source>
        <dbReference type="ARBA" id="ARBA00008378"/>
    </source>
</evidence>
<comment type="similarity">
    <text evidence="5 14">Belongs to the RNase HII family. RnhC subfamily.</text>
</comment>
<evidence type="ECO:0000256" key="10">
    <source>
        <dbReference type="ARBA" id="ARBA00022723"/>
    </source>
</evidence>
<comment type="cofactor">
    <cofactor evidence="2">
        <name>Mg(2+)</name>
        <dbReference type="ChEBI" id="CHEBI:18420"/>
    </cofactor>
</comment>
<feature type="binding site" evidence="14 15">
    <location>
        <position position="180"/>
    </location>
    <ligand>
        <name>a divalent metal cation</name>
        <dbReference type="ChEBI" id="CHEBI:60240"/>
    </ligand>
</feature>
<dbReference type="OrthoDB" id="9777935at2"/>
<dbReference type="EC" id="3.1.26.4" evidence="6 14"/>
<keyword evidence="12 14" id="KW-0378">Hydrolase</keyword>
<dbReference type="InterPro" id="IPR001352">
    <property type="entry name" value="RNase_HII/HIII"/>
</dbReference>
<dbReference type="GO" id="GO:0006298">
    <property type="term" value="P:mismatch repair"/>
    <property type="evidence" value="ECO:0007669"/>
    <property type="project" value="TreeGrafter"/>
</dbReference>
<evidence type="ECO:0000256" key="11">
    <source>
        <dbReference type="ARBA" id="ARBA00022759"/>
    </source>
</evidence>
<name>A0A1T4QDV0_9FIRM</name>
<dbReference type="InterPro" id="IPR024567">
    <property type="entry name" value="RNase_HII/HIII_dom"/>
</dbReference>
<dbReference type="GO" id="GO:0005737">
    <property type="term" value="C:cytoplasm"/>
    <property type="evidence" value="ECO:0007669"/>
    <property type="project" value="UniProtKB-SubCell"/>
</dbReference>
<evidence type="ECO:0000259" key="16">
    <source>
        <dbReference type="PROSITE" id="PS51975"/>
    </source>
</evidence>
<evidence type="ECO:0000256" key="12">
    <source>
        <dbReference type="ARBA" id="ARBA00022801"/>
    </source>
</evidence>
<evidence type="ECO:0000313" key="18">
    <source>
        <dbReference type="Proteomes" id="UP000243297"/>
    </source>
</evidence>
<dbReference type="Proteomes" id="UP000243297">
    <property type="component" value="Unassembled WGS sequence"/>
</dbReference>
<evidence type="ECO:0000313" key="17">
    <source>
        <dbReference type="EMBL" id="SKA01875.1"/>
    </source>
</evidence>
<comment type="subcellular location">
    <subcellularLocation>
        <location evidence="4 14">Cytoplasm</location>
    </subcellularLocation>
</comment>
<evidence type="ECO:0000256" key="1">
    <source>
        <dbReference type="ARBA" id="ARBA00000077"/>
    </source>
</evidence>
<dbReference type="AlphaFoldDB" id="A0A1T4QDV0"/>
<dbReference type="InterPro" id="IPR012337">
    <property type="entry name" value="RNaseH-like_sf"/>
</dbReference>
<keyword evidence="9 14" id="KW-0540">Nuclease</keyword>
<dbReference type="EMBL" id="FUWY01000009">
    <property type="protein sequence ID" value="SKA01875.1"/>
    <property type="molecule type" value="Genomic_DNA"/>
</dbReference>
<protein>
    <recommendedName>
        <fullName evidence="7 14">Ribonuclease HIII</fullName>
        <shortName evidence="14">RNase HIII</shortName>
        <ecNumber evidence="6 14">3.1.26.4</ecNumber>
    </recommendedName>
</protein>
<dbReference type="GO" id="GO:0043137">
    <property type="term" value="P:DNA replication, removal of RNA primer"/>
    <property type="evidence" value="ECO:0007669"/>
    <property type="project" value="TreeGrafter"/>
</dbReference>
<keyword evidence="18" id="KW-1185">Reference proteome</keyword>
<dbReference type="InterPro" id="IPR036397">
    <property type="entry name" value="RNaseH_sf"/>
</dbReference>
<evidence type="ECO:0000256" key="2">
    <source>
        <dbReference type="ARBA" id="ARBA00001946"/>
    </source>
</evidence>